<comment type="caution">
    <text evidence="10">The sequence shown here is derived from an EMBL/GenBank/DDBJ whole genome shotgun (WGS) entry which is preliminary data.</text>
</comment>
<keyword evidence="5" id="KW-0653">Protein transport</keyword>
<dbReference type="GO" id="GO:0034067">
    <property type="term" value="P:protein localization to Golgi apparatus"/>
    <property type="evidence" value="ECO:0007669"/>
    <property type="project" value="TreeGrafter"/>
</dbReference>
<dbReference type="EMBL" id="JACBKZ010000007">
    <property type="protein sequence ID" value="KAF5946093.1"/>
    <property type="molecule type" value="Genomic_DNA"/>
</dbReference>
<sequence>MSLVYFFDYATVTASTITGWCVIAAFVLSSFSGAVYMLYFIERAKKNTNQTRPRFLSYSLHHPPLCMHHIRRLAFINNLVGCELVWSCSDGIVRKRELREIPIARYRSTNLLLLQPHCAHHFKLNDLRFVHNGPVLKNLQM</sequence>
<evidence type="ECO:0000256" key="8">
    <source>
        <dbReference type="ARBA" id="ARBA00023136"/>
    </source>
</evidence>
<keyword evidence="11" id="KW-1185">Reference proteome</keyword>
<dbReference type="GO" id="GO:0005829">
    <property type="term" value="C:cytosol"/>
    <property type="evidence" value="ECO:0007669"/>
    <property type="project" value="GOC"/>
</dbReference>
<evidence type="ECO:0000256" key="2">
    <source>
        <dbReference type="ARBA" id="ARBA00008160"/>
    </source>
</evidence>
<evidence type="ECO:0000313" key="11">
    <source>
        <dbReference type="Proteomes" id="UP000593564"/>
    </source>
</evidence>
<dbReference type="PANTHER" id="PTHR12952">
    <property type="entry name" value="SYS1"/>
    <property type="match status" value="1"/>
</dbReference>
<reference evidence="10 11" key="2">
    <citation type="submission" date="2020-07" db="EMBL/GenBank/DDBJ databases">
        <title>Genome assembly of wild tea tree DASZ reveals pedigree and selection history of tea varieties.</title>
        <authorList>
            <person name="Zhang W."/>
        </authorList>
    </citation>
    <scope>NUCLEOTIDE SEQUENCE [LARGE SCALE GENOMIC DNA]</scope>
    <source>
        <strain evidence="11">cv. G240</strain>
        <tissue evidence="10">Leaf</tissue>
    </source>
</reference>
<protein>
    <submittedName>
        <fullName evidence="10">Uncharacterized protein</fullName>
    </submittedName>
</protein>
<evidence type="ECO:0000313" key="10">
    <source>
        <dbReference type="EMBL" id="KAF5946093.1"/>
    </source>
</evidence>
<dbReference type="GO" id="GO:0006895">
    <property type="term" value="P:Golgi to endosome transport"/>
    <property type="evidence" value="ECO:0007669"/>
    <property type="project" value="TreeGrafter"/>
</dbReference>
<dbReference type="Proteomes" id="UP000593564">
    <property type="component" value="Unassembled WGS sequence"/>
</dbReference>
<dbReference type="GO" id="GO:0000139">
    <property type="term" value="C:Golgi membrane"/>
    <property type="evidence" value="ECO:0007669"/>
    <property type="project" value="UniProtKB-SubCell"/>
</dbReference>
<keyword evidence="7" id="KW-0333">Golgi apparatus</keyword>
<keyword evidence="4 9" id="KW-0812">Transmembrane</keyword>
<proteinExistence type="inferred from homology"/>
<evidence type="ECO:0000256" key="6">
    <source>
        <dbReference type="ARBA" id="ARBA00022989"/>
    </source>
</evidence>
<dbReference type="GO" id="GO:0005802">
    <property type="term" value="C:trans-Golgi network"/>
    <property type="evidence" value="ECO:0007669"/>
    <property type="project" value="TreeGrafter"/>
</dbReference>
<reference evidence="11" key="1">
    <citation type="journal article" date="2020" name="Nat. Commun.">
        <title>Genome assembly of wild tea tree DASZ reveals pedigree and selection history of tea varieties.</title>
        <authorList>
            <person name="Zhang W."/>
            <person name="Zhang Y."/>
            <person name="Qiu H."/>
            <person name="Guo Y."/>
            <person name="Wan H."/>
            <person name="Zhang X."/>
            <person name="Scossa F."/>
            <person name="Alseekh S."/>
            <person name="Zhang Q."/>
            <person name="Wang P."/>
            <person name="Xu L."/>
            <person name="Schmidt M.H."/>
            <person name="Jia X."/>
            <person name="Li D."/>
            <person name="Zhu A."/>
            <person name="Guo F."/>
            <person name="Chen W."/>
            <person name="Ni D."/>
            <person name="Usadel B."/>
            <person name="Fernie A.R."/>
            <person name="Wen W."/>
        </authorList>
    </citation>
    <scope>NUCLEOTIDE SEQUENCE [LARGE SCALE GENOMIC DNA]</scope>
    <source>
        <strain evidence="11">cv. G240</strain>
    </source>
</reference>
<evidence type="ECO:0000256" key="5">
    <source>
        <dbReference type="ARBA" id="ARBA00022927"/>
    </source>
</evidence>
<evidence type="ECO:0000256" key="9">
    <source>
        <dbReference type="SAM" id="Phobius"/>
    </source>
</evidence>
<dbReference type="InterPro" id="IPR019185">
    <property type="entry name" value="Integral_membrane_SYS1-rel"/>
</dbReference>
<dbReference type="Pfam" id="PF09801">
    <property type="entry name" value="SYS1"/>
    <property type="match status" value="1"/>
</dbReference>
<evidence type="ECO:0000256" key="1">
    <source>
        <dbReference type="ARBA" id="ARBA00004653"/>
    </source>
</evidence>
<comment type="similarity">
    <text evidence="2">Belongs to the SYS1 family.</text>
</comment>
<dbReference type="AlphaFoldDB" id="A0A7J7GZA1"/>
<evidence type="ECO:0000256" key="3">
    <source>
        <dbReference type="ARBA" id="ARBA00022448"/>
    </source>
</evidence>
<name>A0A7J7GZA1_CAMSI</name>
<comment type="subcellular location">
    <subcellularLocation>
        <location evidence="1">Golgi apparatus membrane</location>
        <topology evidence="1">Multi-pass membrane protein</topology>
    </subcellularLocation>
</comment>
<accession>A0A7J7GZA1</accession>
<dbReference type="PANTHER" id="PTHR12952:SF0">
    <property type="entry name" value="PROTEIN SYS1 HOMOLOG"/>
    <property type="match status" value="1"/>
</dbReference>
<organism evidence="10 11">
    <name type="scientific">Camellia sinensis</name>
    <name type="common">Tea plant</name>
    <name type="synonym">Thea sinensis</name>
    <dbReference type="NCBI Taxonomy" id="4442"/>
    <lineage>
        <taxon>Eukaryota</taxon>
        <taxon>Viridiplantae</taxon>
        <taxon>Streptophyta</taxon>
        <taxon>Embryophyta</taxon>
        <taxon>Tracheophyta</taxon>
        <taxon>Spermatophyta</taxon>
        <taxon>Magnoliopsida</taxon>
        <taxon>eudicotyledons</taxon>
        <taxon>Gunneridae</taxon>
        <taxon>Pentapetalae</taxon>
        <taxon>asterids</taxon>
        <taxon>Ericales</taxon>
        <taxon>Theaceae</taxon>
        <taxon>Camellia</taxon>
    </lineage>
</organism>
<keyword evidence="8 9" id="KW-0472">Membrane</keyword>
<keyword evidence="3" id="KW-0813">Transport</keyword>
<dbReference type="GO" id="GO:0043001">
    <property type="term" value="P:Golgi to plasma membrane protein transport"/>
    <property type="evidence" value="ECO:0007669"/>
    <property type="project" value="TreeGrafter"/>
</dbReference>
<keyword evidence="6 9" id="KW-1133">Transmembrane helix</keyword>
<evidence type="ECO:0000256" key="7">
    <source>
        <dbReference type="ARBA" id="ARBA00023034"/>
    </source>
</evidence>
<gene>
    <name evidence="10" type="ORF">HYC85_016321</name>
</gene>
<evidence type="ECO:0000256" key="4">
    <source>
        <dbReference type="ARBA" id="ARBA00022692"/>
    </source>
</evidence>
<feature type="transmembrane region" description="Helical" evidence="9">
    <location>
        <begin position="17"/>
        <end position="41"/>
    </location>
</feature>